<sequence length="71" mass="8618">MTVKQLYKIELIVKTDVENNPRTWIKFFEDLGYNPLKAMSDFIKVYSYSVEPIDMDMEEKDYKFIEDMDKH</sequence>
<evidence type="ECO:0000313" key="1">
    <source>
        <dbReference type="EMBL" id="SVE49561.1"/>
    </source>
</evidence>
<name>A0A383DYJ4_9ZZZZ</name>
<dbReference type="EMBL" id="UINC01221285">
    <property type="protein sequence ID" value="SVE49561.1"/>
    <property type="molecule type" value="Genomic_DNA"/>
</dbReference>
<accession>A0A383DYJ4</accession>
<dbReference type="AlphaFoldDB" id="A0A383DYJ4"/>
<gene>
    <name evidence="1" type="ORF">METZ01_LOCUS502415</name>
</gene>
<organism evidence="1">
    <name type="scientific">marine metagenome</name>
    <dbReference type="NCBI Taxonomy" id="408172"/>
    <lineage>
        <taxon>unclassified sequences</taxon>
        <taxon>metagenomes</taxon>
        <taxon>ecological metagenomes</taxon>
    </lineage>
</organism>
<reference evidence="1" key="1">
    <citation type="submission" date="2018-05" db="EMBL/GenBank/DDBJ databases">
        <authorList>
            <person name="Lanie J.A."/>
            <person name="Ng W.-L."/>
            <person name="Kazmierczak K.M."/>
            <person name="Andrzejewski T.M."/>
            <person name="Davidsen T.M."/>
            <person name="Wayne K.J."/>
            <person name="Tettelin H."/>
            <person name="Glass J.I."/>
            <person name="Rusch D."/>
            <person name="Podicherti R."/>
            <person name="Tsui H.-C.T."/>
            <person name="Winkler M.E."/>
        </authorList>
    </citation>
    <scope>NUCLEOTIDE SEQUENCE</scope>
</reference>
<proteinExistence type="predicted"/>
<protein>
    <submittedName>
        <fullName evidence="1">Uncharacterized protein</fullName>
    </submittedName>
</protein>